<evidence type="ECO:0000313" key="11">
    <source>
        <dbReference type="EMBL" id="GAA4355814.1"/>
    </source>
</evidence>
<dbReference type="InterPro" id="IPR011990">
    <property type="entry name" value="TPR-like_helical_dom_sf"/>
</dbReference>
<evidence type="ECO:0000256" key="4">
    <source>
        <dbReference type="ARBA" id="ARBA00022989"/>
    </source>
</evidence>
<dbReference type="Proteomes" id="UP001500975">
    <property type="component" value="Unassembled WGS sequence"/>
</dbReference>
<accession>A0ABP8IC50</accession>
<reference evidence="12" key="1">
    <citation type="journal article" date="2019" name="Int. J. Syst. Evol. Microbiol.">
        <title>The Global Catalogue of Microorganisms (GCM) 10K type strain sequencing project: providing services to taxonomists for standard genome sequencing and annotation.</title>
        <authorList>
            <consortium name="The Broad Institute Genomics Platform"/>
            <consortium name="The Broad Institute Genome Sequencing Center for Infectious Disease"/>
            <person name="Wu L."/>
            <person name="Ma J."/>
        </authorList>
    </citation>
    <scope>NUCLEOTIDE SEQUENCE [LARGE SCALE GENOMIC DNA]</scope>
    <source>
        <strain evidence="12">JCM 17804</strain>
    </source>
</reference>
<keyword evidence="5 9" id="KW-0472">Membrane</keyword>
<gene>
    <name evidence="11" type="ORF">GCM10023165_48350</name>
</gene>
<sequence>MATHLDLEEQEQLDQLRHFWKTYGTLITWVVVLVAGAFLAWTGWQYWQREQAAKASALYDELERGAQAGDAARVERALADMKDKFASTAYAQQAGLLAARVLHEKGNAEASRAALAWVADKGTDAGYQAVARLRLAGALLEAKSYDEALKQLSAPMPSQDFEALAADRRGDVYMAQGKREEAKTEYRKAWSAFSPANEFRRLVEIKLNAVGVDPQSLAPAAANAPAVNAPAGNASAAK</sequence>
<dbReference type="InterPro" id="IPR026039">
    <property type="entry name" value="YfgM"/>
</dbReference>
<organism evidence="11 12">
    <name type="scientific">Variovorax defluvii</name>
    <dbReference type="NCBI Taxonomy" id="913761"/>
    <lineage>
        <taxon>Bacteria</taxon>
        <taxon>Pseudomonadati</taxon>
        <taxon>Pseudomonadota</taxon>
        <taxon>Betaproteobacteria</taxon>
        <taxon>Burkholderiales</taxon>
        <taxon>Comamonadaceae</taxon>
        <taxon>Variovorax</taxon>
    </lineage>
</organism>
<evidence type="ECO:0000256" key="1">
    <source>
        <dbReference type="ARBA" id="ARBA00004401"/>
    </source>
</evidence>
<protein>
    <recommendedName>
        <fullName evidence="8">Ancillary SecYEG translocon subunit</fullName>
    </recommendedName>
</protein>
<evidence type="ECO:0000256" key="8">
    <source>
        <dbReference type="ARBA" id="ARBA00024235"/>
    </source>
</evidence>
<keyword evidence="3 9" id="KW-0812">Transmembrane</keyword>
<keyword evidence="12" id="KW-1185">Reference proteome</keyword>
<keyword evidence="6" id="KW-0143">Chaperone</keyword>
<evidence type="ECO:0000256" key="6">
    <source>
        <dbReference type="ARBA" id="ARBA00023186"/>
    </source>
</evidence>
<evidence type="ECO:0000256" key="7">
    <source>
        <dbReference type="ARBA" id="ARBA00024197"/>
    </source>
</evidence>
<dbReference type="InterPro" id="IPR018704">
    <property type="entry name" value="SecYEG/CpoB_TPR"/>
</dbReference>
<dbReference type="Gene3D" id="1.25.40.10">
    <property type="entry name" value="Tetratricopeptide repeat domain"/>
    <property type="match status" value="1"/>
</dbReference>
<feature type="transmembrane region" description="Helical" evidence="9">
    <location>
        <begin position="26"/>
        <end position="44"/>
    </location>
</feature>
<dbReference type="EMBL" id="BAABGJ010000080">
    <property type="protein sequence ID" value="GAA4355814.1"/>
    <property type="molecule type" value="Genomic_DNA"/>
</dbReference>
<evidence type="ECO:0000313" key="12">
    <source>
        <dbReference type="Proteomes" id="UP001500975"/>
    </source>
</evidence>
<dbReference type="Pfam" id="PF09976">
    <property type="entry name" value="TPR_21"/>
    <property type="match status" value="1"/>
</dbReference>
<dbReference type="RefSeq" id="WP_345541181.1">
    <property type="nucleotide sequence ID" value="NZ_BAABGJ010000080.1"/>
</dbReference>
<keyword evidence="2" id="KW-1003">Cell membrane</keyword>
<feature type="domain" description="Ancillary SecYEG translocon subunit/Cell division coordinator CpoB TPR" evidence="10">
    <location>
        <begin position="17"/>
        <end position="211"/>
    </location>
</feature>
<evidence type="ECO:0000256" key="5">
    <source>
        <dbReference type="ARBA" id="ARBA00023136"/>
    </source>
</evidence>
<evidence type="ECO:0000256" key="9">
    <source>
        <dbReference type="SAM" id="Phobius"/>
    </source>
</evidence>
<dbReference type="PIRSF" id="PIRSF006170">
    <property type="entry name" value="YfgM"/>
    <property type="match status" value="1"/>
</dbReference>
<evidence type="ECO:0000256" key="3">
    <source>
        <dbReference type="ARBA" id="ARBA00022692"/>
    </source>
</evidence>
<dbReference type="PANTHER" id="PTHR38035">
    <property type="entry name" value="UPF0070 PROTEIN YFGM"/>
    <property type="match status" value="1"/>
</dbReference>
<comment type="similarity">
    <text evidence="7">Belongs to the YfgM family.</text>
</comment>
<proteinExistence type="inferred from homology"/>
<evidence type="ECO:0000256" key="2">
    <source>
        <dbReference type="ARBA" id="ARBA00022475"/>
    </source>
</evidence>
<dbReference type="SUPFAM" id="SSF48452">
    <property type="entry name" value="TPR-like"/>
    <property type="match status" value="1"/>
</dbReference>
<comment type="caution">
    <text evidence="11">The sequence shown here is derived from an EMBL/GenBank/DDBJ whole genome shotgun (WGS) entry which is preliminary data.</text>
</comment>
<keyword evidence="4 9" id="KW-1133">Transmembrane helix</keyword>
<dbReference type="PANTHER" id="PTHR38035:SF1">
    <property type="entry name" value="ANCILLARY SECYEG TRANSLOCON SUBUNIT"/>
    <property type="match status" value="1"/>
</dbReference>
<name>A0ABP8IC50_9BURK</name>
<evidence type="ECO:0000259" key="10">
    <source>
        <dbReference type="Pfam" id="PF09976"/>
    </source>
</evidence>
<comment type="subcellular location">
    <subcellularLocation>
        <location evidence="1">Cell membrane</location>
        <topology evidence="1">Single-pass type II membrane protein</topology>
    </subcellularLocation>
</comment>